<organism evidence="2 3">
    <name type="scientific">Leadbetterella byssophila (strain DSM 17132 / JCM 16389 / KACC 11308 / NBRC 106382 / 4M15)</name>
    <dbReference type="NCBI Taxonomy" id="649349"/>
    <lineage>
        <taxon>Bacteria</taxon>
        <taxon>Pseudomonadati</taxon>
        <taxon>Bacteroidota</taxon>
        <taxon>Cytophagia</taxon>
        <taxon>Cytophagales</taxon>
        <taxon>Leadbetterellaceae</taxon>
        <taxon>Leadbetterella</taxon>
    </lineage>
</organism>
<dbReference type="HOGENOM" id="CLU_930878_0_0_10"/>
<gene>
    <name evidence="2" type="ordered locus">Lbys_0196</name>
</gene>
<keyword evidence="3" id="KW-1185">Reference proteome</keyword>
<dbReference type="InterPro" id="IPR008030">
    <property type="entry name" value="NmrA-like"/>
</dbReference>
<dbReference type="Gene3D" id="3.40.50.720">
    <property type="entry name" value="NAD(P)-binding Rossmann-like Domain"/>
    <property type="match status" value="1"/>
</dbReference>
<dbReference type="Pfam" id="PF05368">
    <property type="entry name" value="NmrA"/>
    <property type="match status" value="1"/>
</dbReference>
<dbReference type="PANTHER" id="PTHR43355:SF2">
    <property type="entry name" value="FLAVIN REDUCTASE (NADPH)"/>
    <property type="match status" value="1"/>
</dbReference>
<dbReference type="EMBL" id="CP002305">
    <property type="protein sequence ID" value="ADQ15990.1"/>
    <property type="molecule type" value="Genomic_DNA"/>
</dbReference>
<evidence type="ECO:0000313" key="2">
    <source>
        <dbReference type="EMBL" id="ADQ15990.1"/>
    </source>
</evidence>
<dbReference type="SUPFAM" id="SSF51735">
    <property type="entry name" value="NAD(P)-binding Rossmann-fold domains"/>
    <property type="match status" value="1"/>
</dbReference>
<evidence type="ECO:0000259" key="1">
    <source>
        <dbReference type="Pfam" id="PF05368"/>
    </source>
</evidence>
<dbReference type="PANTHER" id="PTHR43355">
    <property type="entry name" value="FLAVIN REDUCTASE (NADPH)"/>
    <property type="match status" value="1"/>
</dbReference>
<accession>E4RTH6</accession>
<dbReference type="eggNOG" id="COG0702">
    <property type="taxonomic scope" value="Bacteria"/>
</dbReference>
<dbReference type="InterPro" id="IPR051606">
    <property type="entry name" value="Polyketide_Oxido-like"/>
</dbReference>
<feature type="domain" description="NmrA-like" evidence="1">
    <location>
        <begin position="2"/>
        <end position="239"/>
    </location>
</feature>
<reference key="1">
    <citation type="submission" date="2010-11" db="EMBL/GenBank/DDBJ databases">
        <title>The complete genome of Leadbetterella byssophila DSM 17132.</title>
        <authorList>
            <consortium name="US DOE Joint Genome Institute (JGI-PGF)"/>
            <person name="Lucas S."/>
            <person name="Copeland A."/>
            <person name="Lapidus A."/>
            <person name="Glavina del Rio T."/>
            <person name="Dalin E."/>
            <person name="Tice H."/>
            <person name="Bruce D."/>
            <person name="Goodwin L."/>
            <person name="Pitluck S."/>
            <person name="Kyrpides N."/>
            <person name="Mavromatis K."/>
            <person name="Ivanova N."/>
            <person name="Teshima H."/>
            <person name="Brettin T."/>
            <person name="Detter J.C."/>
            <person name="Han C."/>
            <person name="Tapia R."/>
            <person name="Land M."/>
            <person name="Hauser L."/>
            <person name="Markowitz V."/>
            <person name="Cheng J.-F."/>
            <person name="Hugenholtz P."/>
            <person name="Woyke T."/>
            <person name="Wu D."/>
            <person name="Tindall B."/>
            <person name="Pomrenke H.G."/>
            <person name="Brambilla E."/>
            <person name="Klenk H.-P."/>
            <person name="Eisen J.A."/>
        </authorList>
    </citation>
    <scope>NUCLEOTIDE SEQUENCE [LARGE SCALE GENOMIC DNA]</scope>
    <source>
        <strain>DSM 17132</strain>
    </source>
</reference>
<dbReference type="Proteomes" id="UP000007435">
    <property type="component" value="Chromosome"/>
</dbReference>
<reference evidence="2 3" key="2">
    <citation type="journal article" date="2011" name="Stand. Genomic Sci.">
        <title>Complete genome sequence of Leadbetterella byssophila type strain (4M15).</title>
        <authorList>
            <person name="Abt B."/>
            <person name="Teshima H."/>
            <person name="Lucas S."/>
            <person name="Lapidus A."/>
            <person name="Del Rio T.G."/>
            <person name="Nolan M."/>
            <person name="Tice H."/>
            <person name="Cheng J.F."/>
            <person name="Pitluck S."/>
            <person name="Liolios K."/>
            <person name="Pagani I."/>
            <person name="Ivanova N."/>
            <person name="Mavromatis K."/>
            <person name="Pati A."/>
            <person name="Tapia R."/>
            <person name="Han C."/>
            <person name="Goodwin L."/>
            <person name="Chen A."/>
            <person name="Palaniappan K."/>
            <person name="Land M."/>
            <person name="Hauser L."/>
            <person name="Chang Y.J."/>
            <person name="Jeffries C.D."/>
            <person name="Rohde M."/>
            <person name="Goker M."/>
            <person name="Tindall B.J."/>
            <person name="Detter J.C."/>
            <person name="Woyke T."/>
            <person name="Bristow J."/>
            <person name="Eisen J.A."/>
            <person name="Markowitz V."/>
            <person name="Hugenholtz P."/>
            <person name="Klenk H.P."/>
            <person name="Kyrpides N.C."/>
        </authorList>
    </citation>
    <scope>NUCLEOTIDE SEQUENCE [LARGE SCALE GENOMIC DNA]</scope>
    <source>
        <strain evidence="3">DSM 17132 / JCM 16389 / KACC 11308 / NBRC 106382 / 4M15</strain>
    </source>
</reference>
<dbReference type="InterPro" id="IPR036291">
    <property type="entry name" value="NAD(P)-bd_dom_sf"/>
</dbReference>
<dbReference type="AlphaFoldDB" id="E4RTH6"/>
<dbReference type="OrthoDB" id="9780595at2"/>
<name>E4RTH6_LEAB4</name>
<protein>
    <submittedName>
        <fullName evidence="2">NmrA family protein</fullName>
    </submittedName>
</protein>
<sequence length="289" mass="32784">MKKIAIIGATGMLGEPVTKAFINEGFDVSLLVRNVNKAKQIFPSNVRLVQGDLRDIESIGQFLSEQEGLYLNLSVKQNSGKSDFQPEREGLDHVLQIAKNNTTVTRIGYLSSLIHLYQGQNGFDWWAFDLKQEAVSKIKNSGLPYSIFYPSTFMENYDKGSYRQGKNIVLAGTSKYKMYLISGNDYARQVVKTFQRDNGNNEYVIQGKEGFTADEAAKVFVENYTKEKLKIMKAPMALMSFMGLFSNKFNYGAKIVDALNNYPEKFEAEKTWLDLGEPQTKFIDYIQNV</sequence>
<evidence type="ECO:0000313" key="3">
    <source>
        <dbReference type="Proteomes" id="UP000007435"/>
    </source>
</evidence>
<proteinExistence type="predicted"/>
<dbReference type="STRING" id="649349.Lbys_0196"/>
<dbReference type="KEGG" id="lby:Lbys_0196"/>
<dbReference type="GO" id="GO:0016646">
    <property type="term" value="F:oxidoreductase activity, acting on the CH-NH group of donors, NAD or NADP as acceptor"/>
    <property type="evidence" value="ECO:0007669"/>
    <property type="project" value="TreeGrafter"/>
</dbReference>